<dbReference type="AlphaFoldDB" id="A0A6A5C5E6"/>
<feature type="region of interest" description="Disordered" evidence="1">
    <location>
        <begin position="229"/>
        <end position="261"/>
    </location>
</feature>
<protein>
    <submittedName>
        <fullName evidence="2">Uncharacterized protein</fullName>
    </submittedName>
</protein>
<evidence type="ECO:0000256" key="1">
    <source>
        <dbReference type="SAM" id="MobiDB-lite"/>
    </source>
</evidence>
<feature type="compositionally biased region" description="Basic and acidic residues" evidence="1">
    <location>
        <begin position="58"/>
        <end position="79"/>
    </location>
</feature>
<feature type="compositionally biased region" description="Basic and acidic residues" evidence="1">
    <location>
        <begin position="1"/>
        <end position="36"/>
    </location>
</feature>
<organism evidence="2 3">
    <name type="scientific">Naegleria fowleri</name>
    <name type="common">Brain eating amoeba</name>
    <dbReference type="NCBI Taxonomy" id="5763"/>
    <lineage>
        <taxon>Eukaryota</taxon>
        <taxon>Discoba</taxon>
        <taxon>Heterolobosea</taxon>
        <taxon>Tetramitia</taxon>
        <taxon>Eutetramitia</taxon>
        <taxon>Vahlkampfiidae</taxon>
        <taxon>Naegleria</taxon>
    </lineage>
</organism>
<evidence type="ECO:0000313" key="3">
    <source>
        <dbReference type="Proteomes" id="UP000444721"/>
    </source>
</evidence>
<dbReference type="GeneID" id="68120073"/>
<accession>A0A6A5C5E6</accession>
<feature type="compositionally biased region" description="Basic and acidic residues" evidence="1">
    <location>
        <begin position="243"/>
        <end position="261"/>
    </location>
</feature>
<dbReference type="RefSeq" id="XP_044565783.1">
    <property type="nucleotide sequence ID" value="XM_044703423.1"/>
</dbReference>
<dbReference type="OrthoDB" id="2139939at2759"/>
<dbReference type="InterPro" id="IPR044688">
    <property type="entry name" value="SCI-1-like"/>
</dbReference>
<feature type="region of interest" description="Disordered" evidence="1">
    <location>
        <begin position="1"/>
        <end position="127"/>
    </location>
</feature>
<dbReference type="VEuPathDB" id="AmoebaDB:NF0098650"/>
<dbReference type="EMBL" id="VFQX01000016">
    <property type="protein sequence ID" value="KAF0981070.1"/>
    <property type="molecule type" value="Genomic_DNA"/>
</dbReference>
<dbReference type="VEuPathDB" id="AmoebaDB:NfTy_079830"/>
<dbReference type="PANTHER" id="PTHR34117:SF1">
    <property type="entry name" value="STYLE CELL-CYCLE INHIBITOR 1"/>
    <property type="match status" value="1"/>
</dbReference>
<sequence>MPKNEQDKKYRKFDDPISPSLHEKKTDQKHSQERFNDQSSQPSKVSSSFTIRSTASANKHDDQASQRSERRRHEDDPSSKKQKIHESASMPSSSSTSRSTDAQQSEIKTSTASEEESNFKQLPREKLTMDDYYKKNQEFKLWLLNHKKKRVEDDLQNTEEIMKYFKKFIKKWNRGELSSKYYAPTGVHSSGFSHQQRTAYKWNFKNISAEDEMKLELMRDQVDTNTFEKSWESASARTSSLFGDEKSEEKKPPSKGSTDKK</sequence>
<reference evidence="2 3" key="1">
    <citation type="journal article" date="2019" name="Sci. Rep.">
        <title>Nanopore sequencing improves the draft genome of the human pathogenic amoeba Naegleria fowleri.</title>
        <authorList>
            <person name="Liechti N."/>
            <person name="Schurch N."/>
            <person name="Bruggmann R."/>
            <person name="Wittwer M."/>
        </authorList>
    </citation>
    <scope>NUCLEOTIDE SEQUENCE [LARGE SCALE GENOMIC DNA]</scope>
    <source>
        <strain evidence="2 3">ATCC 30894</strain>
    </source>
</reference>
<name>A0A6A5C5E6_NAEFO</name>
<comment type="caution">
    <text evidence="2">The sequence shown here is derived from an EMBL/GenBank/DDBJ whole genome shotgun (WGS) entry which is preliminary data.</text>
</comment>
<gene>
    <name evidence="2" type="ORF">FDP41_012858</name>
</gene>
<dbReference type="PANTHER" id="PTHR34117">
    <property type="entry name" value="STYLE CELL-CYCLE INHIBITOR 1"/>
    <property type="match status" value="1"/>
</dbReference>
<dbReference type="Proteomes" id="UP000444721">
    <property type="component" value="Unassembled WGS sequence"/>
</dbReference>
<proteinExistence type="predicted"/>
<feature type="compositionally biased region" description="Polar residues" evidence="1">
    <location>
        <begin position="229"/>
        <end position="241"/>
    </location>
</feature>
<feature type="compositionally biased region" description="Low complexity" evidence="1">
    <location>
        <begin position="87"/>
        <end position="105"/>
    </location>
</feature>
<keyword evidence="3" id="KW-1185">Reference proteome</keyword>
<evidence type="ECO:0000313" key="2">
    <source>
        <dbReference type="EMBL" id="KAF0981070.1"/>
    </source>
</evidence>
<feature type="compositionally biased region" description="Low complexity" evidence="1">
    <location>
        <begin position="39"/>
        <end position="48"/>
    </location>
</feature>
<dbReference type="VEuPathDB" id="AmoebaDB:FDP41_012858"/>